<comment type="caution">
    <text evidence="3">The sequence shown here is derived from an EMBL/GenBank/DDBJ whole genome shotgun (WGS) entry which is preliminary data.</text>
</comment>
<gene>
    <name evidence="3" type="ORF">HW564_17050</name>
</gene>
<accession>A0A850LLU1</accession>
<protein>
    <recommendedName>
        <fullName evidence="2">RNase NYN domain-containing protein</fullName>
    </recommendedName>
</protein>
<dbReference type="Pfam" id="PF11977">
    <property type="entry name" value="RNase_Zc3h12a"/>
    <property type="match status" value="1"/>
</dbReference>
<dbReference type="EMBL" id="JABXIY010000048">
    <property type="protein sequence ID" value="NVK98637.1"/>
    <property type="molecule type" value="Genomic_DNA"/>
</dbReference>
<reference evidence="3 4" key="1">
    <citation type="journal article" date="2020" name="Proc. Natl. Acad. Sci. U.S.A.">
        <title>Ecological drivers of bacterial community assembly in synthetic phycospheres.</title>
        <authorList>
            <person name="Fu H."/>
            <person name="Uchimiya M."/>
            <person name="Gore J."/>
            <person name="Moran M.A."/>
        </authorList>
    </citation>
    <scope>NUCLEOTIDE SEQUENCE [LARGE SCALE GENOMIC DNA]</scope>
    <source>
        <strain evidence="3">HF-Din03</strain>
    </source>
</reference>
<evidence type="ECO:0000313" key="3">
    <source>
        <dbReference type="EMBL" id="NVK98637.1"/>
    </source>
</evidence>
<keyword evidence="1" id="KW-0812">Transmembrane</keyword>
<keyword evidence="1" id="KW-1133">Transmembrane helix</keyword>
<dbReference type="RefSeq" id="WP_011046225.1">
    <property type="nucleotide sequence ID" value="NZ_CP076685.1"/>
</dbReference>
<proteinExistence type="predicted"/>
<name>A0A850LLU1_9RHOB</name>
<feature type="transmembrane region" description="Helical" evidence="1">
    <location>
        <begin position="28"/>
        <end position="47"/>
    </location>
</feature>
<evidence type="ECO:0000313" key="4">
    <source>
        <dbReference type="Proteomes" id="UP000565723"/>
    </source>
</evidence>
<organism evidence="3 4">
    <name type="scientific">Ruegeria pomeroyi</name>
    <dbReference type="NCBI Taxonomy" id="89184"/>
    <lineage>
        <taxon>Bacteria</taxon>
        <taxon>Pseudomonadati</taxon>
        <taxon>Pseudomonadota</taxon>
        <taxon>Alphaproteobacteria</taxon>
        <taxon>Rhodobacterales</taxon>
        <taxon>Roseobacteraceae</taxon>
        <taxon>Ruegeria</taxon>
    </lineage>
</organism>
<evidence type="ECO:0000256" key="1">
    <source>
        <dbReference type="SAM" id="Phobius"/>
    </source>
</evidence>
<dbReference type="InterPro" id="IPR021869">
    <property type="entry name" value="RNase_Zc3h12_NYN"/>
</dbReference>
<keyword evidence="1" id="KW-0472">Membrane</keyword>
<dbReference type="Proteomes" id="UP000565723">
    <property type="component" value="Unassembled WGS sequence"/>
</dbReference>
<sequence>MVVSLVLLAGSLLLLGWSLLTFGSILTPALLVAALGVVVGVVLVLRFRLRAAPVWIVIDGSNVLYWRDETPNLHTVRQCVEGLVRNGWTPLLWFDANVGYLVGSQYMGPHELSRALRYPASHINVAPKGTPADPLLIEQAGDLGARIVTNDRFRDWVETYPQVADAGLFLRGSASDQGVSLRFAEEPARKRA</sequence>
<dbReference type="AlphaFoldDB" id="A0A850LLU1"/>
<evidence type="ECO:0000259" key="2">
    <source>
        <dbReference type="Pfam" id="PF11977"/>
    </source>
</evidence>
<dbReference type="OMA" id="GSNVMHW"/>
<dbReference type="Gene3D" id="3.40.50.11980">
    <property type="match status" value="1"/>
</dbReference>
<feature type="domain" description="RNase NYN" evidence="2">
    <location>
        <begin position="56"/>
        <end position="163"/>
    </location>
</feature>